<reference evidence="1" key="1">
    <citation type="journal article" date="2022" name="Int. J. Mol. Sci.">
        <title>Draft Genome of Tanacetum Coccineum: Genomic Comparison of Closely Related Tanacetum-Family Plants.</title>
        <authorList>
            <person name="Yamashiro T."/>
            <person name="Shiraishi A."/>
            <person name="Nakayama K."/>
            <person name="Satake H."/>
        </authorList>
    </citation>
    <scope>NUCLEOTIDE SEQUENCE</scope>
</reference>
<evidence type="ECO:0000313" key="2">
    <source>
        <dbReference type="Proteomes" id="UP001151760"/>
    </source>
</evidence>
<dbReference type="EMBL" id="BQNB010020479">
    <property type="protein sequence ID" value="GJT96409.1"/>
    <property type="molecule type" value="Genomic_DNA"/>
</dbReference>
<gene>
    <name evidence="1" type="ORF">Tco_1091927</name>
</gene>
<dbReference type="InterPro" id="IPR006912">
    <property type="entry name" value="Harbinger_derived_prot"/>
</dbReference>
<sequence length="138" mass="15888">MKFTSAICQMSYRSVPDSLDEYLKMGATTTRKSLQMFCKAIMKLYGEGFLRKPRYTDIENFMLITRKSIAGKGPDVPFVANNVTKRGYYLTDGIYPEWSVLIKSISNPGANDHKRILYKMKHKATRKDMKRAFGVLKK</sequence>
<comment type="caution">
    <text evidence="1">The sequence shown here is derived from an EMBL/GenBank/DDBJ whole genome shotgun (WGS) entry which is preliminary data.</text>
</comment>
<dbReference type="Proteomes" id="UP001151760">
    <property type="component" value="Unassembled WGS sequence"/>
</dbReference>
<accession>A0ABQ5I9N5</accession>
<protein>
    <submittedName>
        <fullName evidence="1">ALP1-like protein</fullName>
    </submittedName>
</protein>
<keyword evidence="2" id="KW-1185">Reference proteome</keyword>
<evidence type="ECO:0000313" key="1">
    <source>
        <dbReference type="EMBL" id="GJT96409.1"/>
    </source>
</evidence>
<organism evidence="1 2">
    <name type="scientific">Tanacetum coccineum</name>
    <dbReference type="NCBI Taxonomy" id="301880"/>
    <lineage>
        <taxon>Eukaryota</taxon>
        <taxon>Viridiplantae</taxon>
        <taxon>Streptophyta</taxon>
        <taxon>Embryophyta</taxon>
        <taxon>Tracheophyta</taxon>
        <taxon>Spermatophyta</taxon>
        <taxon>Magnoliopsida</taxon>
        <taxon>eudicotyledons</taxon>
        <taxon>Gunneridae</taxon>
        <taxon>Pentapetalae</taxon>
        <taxon>asterids</taxon>
        <taxon>campanulids</taxon>
        <taxon>Asterales</taxon>
        <taxon>Asteraceae</taxon>
        <taxon>Asteroideae</taxon>
        <taxon>Anthemideae</taxon>
        <taxon>Anthemidinae</taxon>
        <taxon>Tanacetum</taxon>
    </lineage>
</organism>
<dbReference type="Pfam" id="PF04827">
    <property type="entry name" value="Plant_tran"/>
    <property type="match status" value="1"/>
</dbReference>
<dbReference type="PANTHER" id="PTHR47150">
    <property type="entry name" value="OS12G0169200 PROTEIN"/>
    <property type="match status" value="1"/>
</dbReference>
<reference evidence="1" key="2">
    <citation type="submission" date="2022-01" db="EMBL/GenBank/DDBJ databases">
        <authorList>
            <person name="Yamashiro T."/>
            <person name="Shiraishi A."/>
            <person name="Satake H."/>
            <person name="Nakayama K."/>
        </authorList>
    </citation>
    <scope>NUCLEOTIDE SEQUENCE</scope>
</reference>
<name>A0ABQ5I9N5_9ASTR</name>
<dbReference type="PANTHER" id="PTHR47150:SF5">
    <property type="entry name" value="OS07G0546750 PROTEIN"/>
    <property type="match status" value="1"/>
</dbReference>
<proteinExistence type="predicted"/>